<comment type="caution">
    <text evidence="1">The sequence shown here is derived from an EMBL/GenBank/DDBJ whole genome shotgun (WGS) entry which is preliminary data.</text>
</comment>
<dbReference type="AlphaFoldDB" id="F0H2E2"/>
<dbReference type="RefSeq" id="WP_004818114.1">
    <property type="nucleotide sequence ID" value="NZ_AEXN01000033.1"/>
</dbReference>
<dbReference type="Proteomes" id="UP000005277">
    <property type="component" value="Unassembled WGS sequence"/>
</dbReference>
<evidence type="ECO:0000313" key="1">
    <source>
        <dbReference type="EMBL" id="EGC83403.1"/>
    </source>
</evidence>
<protein>
    <submittedName>
        <fullName evidence="1">Conserved domain protein</fullName>
    </submittedName>
</protein>
<sequence length="120" mass="14266">MIYKVLKSELFIPETKLLGKYKLWGNRALNPIHICHSKTFGTKEDFEYMSFNSFWCGFNIENFTLEIICNSYGGMCGFEFTREHLENPDLSKIDRDCMEYYFKFIDDLKENGVIEKEVEE</sequence>
<gene>
    <name evidence="1" type="ORF">HMPREF9246_0303</name>
</gene>
<proteinExistence type="predicted"/>
<keyword evidence="2" id="KW-1185">Reference proteome</keyword>
<dbReference type="OrthoDB" id="1711142at2"/>
<evidence type="ECO:0000313" key="2">
    <source>
        <dbReference type="Proteomes" id="UP000005277"/>
    </source>
</evidence>
<accession>F0H2E2</accession>
<name>F0H2E2_9FIRM</name>
<organism evidence="1 2">
    <name type="scientific">Anaerococcus hydrogenalis ACS-025-V-Sch4</name>
    <dbReference type="NCBI Taxonomy" id="879306"/>
    <lineage>
        <taxon>Bacteria</taxon>
        <taxon>Bacillati</taxon>
        <taxon>Bacillota</taxon>
        <taxon>Tissierellia</taxon>
        <taxon>Tissierellales</taxon>
        <taxon>Peptoniphilaceae</taxon>
        <taxon>Anaerococcus</taxon>
    </lineage>
</organism>
<dbReference type="EMBL" id="AEXN01000033">
    <property type="protein sequence ID" value="EGC83403.1"/>
    <property type="molecule type" value="Genomic_DNA"/>
</dbReference>
<reference evidence="1 2" key="1">
    <citation type="submission" date="2011-01" db="EMBL/GenBank/DDBJ databases">
        <authorList>
            <person name="Durkin A.S."/>
            <person name="Madupu R."/>
            <person name="Torralba M."/>
            <person name="Gillis M."/>
            <person name="Methe B."/>
            <person name="Sutton G."/>
            <person name="Nelson K.E."/>
        </authorList>
    </citation>
    <scope>NUCLEOTIDE SEQUENCE [LARGE SCALE GENOMIC DNA]</scope>
    <source>
        <strain evidence="1 2">ACS-025-V-Sch4</strain>
    </source>
</reference>